<dbReference type="GO" id="GO:0010411">
    <property type="term" value="P:xyloglucan metabolic process"/>
    <property type="evidence" value="ECO:0007669"/>
    <property type="project" value="TreeGrafter"/>
</dbReference>
<dbReference type="Gene3D" id="2.130.10.10">
    <property type="entry name" value="YVTN repeat-like/Quinoprotein amine dehydrogenase"/>
    <property type="match status" value="4"/>
</dbReference>
<gene>
    <name evidence="1" type="ORF">EI427_06785</name>
</gene>
<dbReference type="InterPro" id="IPR052025">
    <property type="entry name" value="Xyloglucanase_GH74"/>
</dbReference>
<dbReference type="EMBL" id="CP034562">
    <property type="protein sequence ID" value="AZQ61953.1"/>
    <property type="molecule type" value="Genomic_DNA"/>
</dbReference>
<keyword evidence="2" id="KW-1185">Reference proteome</keyword>
<dbReference type="PANTHER" id="PTHR43739:SF5">
    <property type="entry name" value="EXO-ALPHA-SIALIDASE"/>
    <property type="match status" value="1"/>
</dbReference>
<dbReference type="OrthoDB" id="9757809at2"/>
<accession>A0A3S9P172</accession>
<dbReference type="KEGG" id="fll:EI427_06785"/>
<dbReference type="NCBIfam" id="TIGR04183">
    <property type="entry name" value="Por_Secre_tail"/>
    <property type="match status" value="1"/>
</dbReference>
<name>A0A3S9P172_9BACT</name>
<evidence type="ECO:0000313" key="2">
    <source>
        <dbReference type="Proteomes" id="UP000267268"/>
    </source>
</evidence>
<dbReference type="RefSeq" id="WP_126612992.1">
    <property type="nucleotide sequence ID" value="NZ_CP034562.1"/>
</dbReference>
<dbReference type="AlphaFoldDB" id="A0A3S9P172"/>
<evidence type="ECO:0000313" key="1">
    <source>
        <dbReference type="EMBL" id="AZQ61953.1"/>
    </source>
</evidence>
<reference evidence="1 2" key="1">
    <citation type="submission" date="2018-12" db="EMBL/GenBank/DDBJ databases">
        <title>Flammeovirga pectinis sp. nov., isolated from the gut of the Korean scallop, Patinopecten yessoensis.</title>
        <authorList>
            <person name="Bae J.-W."/>
            <person name="Jeong Y.-S."/>
            <person name="Kang W."/>
        </authorList>
    </citation>
    <scope>NUCLEOTIDE SEQUENCE [LARGE SCALE GENOMIC DNA]</scope>
    <source>
        <strain evidence="1 2">L12M1</strain>
    </source>
</reference>
<proteinExistence type="predicted"/>
<sequence length="1164" mass="128577">MNKLYTKILLLGIVGAVLCSLYFYQNDKGEKTVYASKDIFKTEYIKKKKKRENGYAKADQPDKFLEVLRSMKIRKGEKAPQYNIGYQEKELALAKVHDQDYFSNFRTKATAEWTERGPANVPGRTRTLVVDQNDNTNTTWFAGSVSGGIWKSTNRGESWDAKTDNLPNLSISHIVQSTSNPSTFYASTGEAFGNLDGILGNGIIKSTDSGETWTSLASTIENDDFQISNRIIVDPTDENTLLVCTSKNPLRTNNRESFILKSIDGGNSWNKVYTGSNFIQQIIADPTDFTIQYATIAYVGIVKSTDAGATWEQVGSNIFASGRIELAISPVNSAYIYASIAGNGSSSTDGNVYVSMDTGSTWERVDATTNEEYLGGQGWYDNTIMCHPFDKDIIYVGGVNLWKLELTEGTASSGEFTVVSDAYGEYDGNNGYSQVSGSVVHEGIHPDHHSLQYITTSANAFYIINTNDGGVYYSKSGTNPGELEGDWTFAGLGYNTTQFYGVDKQSGQDNYIGGSQDNGSWISSNNPNNTSSYKRFLPGDGFEVAWNSSNSDLLLGSVYNNIILKSNNGGDNYFTSNTGLTDLGESAPFVTKLAYNKTDPNTVYAVGTSGVWKSTDFADNWTLLPISEKWIINSFIDVKIANASTDVLWAGAYMSNDYRVHVSKDKGNSFTPVENFLVNGIEMGPISGIGTNALNPASAFVLFSFAHAPKIIRTNDYGKTWTELSGFSTTGASNNGFPDVAVYDVITMPYNDEIIWVGTEIGIFESTDDGENWHKLAGGLPSVSIWDLKIVDNQVVVGTHGRGIWSFDLAEVPQPTITNFNATINTTIVDYSISSSIDSIAIYSDSGSYLVSIPNTVDAGENTIEISTEELNGNTTIQLISYLDGEKYKSVYKTIESVEYKTAQTEYYEDFSTYSSINDFTGDALVYNDNVDFFELGGFHSEHDYSNNFIKYAYLKVPIIVGSELSHFAYTDVAMISTDDDYVAVEVSKGGIEWINLTGNYDASANDDWEYYANQGSNGAQTLEVTHNYDLKDTFSEGDTILVRFKMSSDDSNPNWGWAITNINIQSDNPILSFDDKKETTSIRVYPTEVFDKKTTLDIYSQKTENIKYRIIDLIGSTMHESEEILVQIGANKIPIDLSKFRMGIYILTVESTNSQSSYKFIIR</sequence>
<dbReference type="SUPFAM" id="SSF110296">
    <property type="entry name" value="Oligoxyloglucan reducing end-specific cellobiohydrolase"/>
    <property type="match status" value="2"/>
</dbReference>
<dbReference type="InterPro" id="IPR026444">
    <property type="entry name" value="Secre_tail"/>
</dbReference>
<dbReference type="CDD" id="cd15482">
    <property type="entry name" value="Sialidase_non-viral"/>
    <property type="match status" value="1"/>
</dbReference>
<organism evidence="1 2">
    <name type="scientific">Flammeovirga pectinis</name>
    <dbReference type="NCBI Taxonomy" id="2494373"/>
    <lineage>
        <taxon>Bacteria</taxon>
        <taxon>Pseudomonadati</taxon>
        <taxon>Bacteroidota</taxon>
        <taxon>Cytophagia</taxon>
        <taxon>Cytophagales</taxon>
        <taxon>Flammeovirgaceae</taxon>
        <taxon>Flammeovirga</taxon>
    </lineage>
</organism>
<dbReference type="Proteomes" id="UP000267268">
    <property type="component" value="Chromosome 1"/>
</dbReference>
<dbReference type="InterPro" id="IPR015943">
    <property type="entry name" value="WD40/YVTN_repeat-like_dom_sf"/>
</dbReference>
<dbReference type="PANTHER" id="PTHR43739">
    <property type="entry name" value="XYLOGLUCANASE (EUROFUNG)"/>
    <property type="match status" value="1"/>
</dbReference>
<protein>
    <submittedName>
        <fullName evidence="1">T9SS type A sorting domain-containing protein</fullName>
    </submittedName>
</protein>